<organism evidence="2">
    <name type="scientific">Anopheles braziliensis</name>
    <dbReference type="NCBI Taxonomy" id="58242"/>
    <lineage>
        <taxon>Eukaryota</taxon>
        <taxon>Metazoa</taxon>
        <taxon>Ecdysozoa</taxon>
        <taxon>Arthropoda</taxon>
        <taxon>Hexapoda</taxon>
        <taxon>Insecta</taxon>
        <taxon>Pterygota</taxon>
        <taxon>Neoptera</taxon>
        <taxon>Endopterygota</taxon>
        <taxon>Diptera</taxon>
        <taxon>Nematocera</taxon>
        <taxon>Culicoidea</taxon>
        <taxon>Culicidae</taxon>
        <taxon>Anophelinae</taxon>
        <taxon>Anopheles</taxon>
    </lineage>
</organism>
<feature type="chain" id="PRO_5014720785" description="Secreted peptide" evidence="1">
    <location>
        <begin position="32"/>
        <end position="170"/>
    </location>
</feature>
<keyword evidence="1" id="KW-0732">Signal</keyword>
<reference evidence="2" key="1">
    <citation type="submission" date="2018-01" db="EMBL/GenBank/DDBJ databases">
        <title>An insight into the sialome of Amazonian anophelines.</title>
        <authorList>
            <person name="Ribeiro J.M."/>
            <person name="Scarpassa V."/>
            <person name="Calvo E."/>
        </authorList>
    </citation>
    <scope>NUCLEOTIDE SEQUENCE</scope>
    <source>
        <tissue evidence="2">Salivary glands</tissue>
    </source>
</reference>
<protein>
    <recommendedName>
        <fullName evidence="3">Secreted peptide</fullName>
    </recommendedName>
</protein>
<feature type="signal peptide" evidence="1">
    <location>
        <begin position="1"/>
        <end position="31"/>
    </location>
</feature>
<sequence>MIRSFRRLLRPGHCRPLPRLCLFFFFLPCEGHAPSMCWRLLESEVVNNFRPHTHAPHAKITLIKTEPKNGGPVREAECLHNYPSEHNVQQQQQQQQHRRAEEYIVGTLIRPIIGSRWLSEEDALALPDVRSLWGQPTTVDSDHHYHPHRGGSGSGRFVCSDWGSNFSFAL</sequence>
<proteinExistence type="predicted"/>
<evidence type="ECO:0008006" key="3">
    <source>
        <dbReference type="Google" id="ProtNLM"/>
    </source>
</evidence>
<accession>A0A2M3ZLL1</accession>
<evidence type="ECO:0000313" key="2">
    <source>
        <dbReference type="EMBL" id="MBW29340.1"/>
    </source>
</evidence>
<dbReference type="EMBL" id="GGFM01008589">
    <property type="protein sequence ID" value="MBW29340.1"/>
    <property type="molecule type" value="Transcribed_RNA"/>
</dbReference>
<evidence type="ECO:0000256" key="1">
    <source>
        <dbReference type="SAM" id="SignalP"/>
    </source>
</evidence>
<name>A0A2M3ZLL1_9DIPT</name>
<dbReference type="AlphaFoldDB" id="A0A2M3ZLL1"/>